<organism evidence="2">
    <name type="scientific">Drosophila rhopaloa</name>
    <name type="common">Fruit fly</name>
    <dbReference type="NCBI Taxonomy" id="1041015"/>
    <lineage>
        <taxon>Eukaryota</taxon>
        <taxon>Metazoa</taxon>
        <taxon>Ecdysozoa</taxon>
        <taxon>Arthropoda</taxon>
        <taxon>Hexapoda</taxon>
        <taxon>Insecta</taxon>
        <taxon>Pterygota</taxon>
        <taxon>Neoptera</taxon>
        <taxon>Endopterygota</taxon>
        <taxon>Diptera</taxon>
        <taxon>Brachycera</taxon>
        <taxon>Muscomorpha</taxon>
        <taxon>Ephydroidea</taxon>
        <taxon>Drosophilidae</taxon>
        <taxon>Drosophila</taxon>
        <taxon>Sophophora</taxon>
    </lineage>
</organism>
<dbReference type="GeneID" id="108037714"/>
<feature type="region of interest" description="Disordered" evidence="1">
    <location>
        <begin position="1"/>
        <end position="95"/>
    </location>
</feature>
<name>A0A6P4DW32_DRORH</name>
<dbReference type="RefSeq" id="XP_016969840.2">
    <property type="nucleotide sequence ID" value="XM_017114351.2"/>
</dbReference>
<dbReference type="AlphaFoldDB" id="A0A6P4DW32"/>
<feature type="compositionally biased region" description="Low complexity" evidence="1">
    <location>
        <begin position="49"/>
        <end position="84"/>
    </location>
</feature>
<reference evidence="2" key="1">
    <citation type="submission" date="2025-08" db="UniProtKB">
        <authorList>
            <consortium name="RefSeq"/>
        </authorList>
    </citation>
    <scope>IDENTIFICATION</scope>
</reference>
<evidence type="ECO:0000313" key="2">
    <source>
        <dbReference type="RefSeq" id="XP_016969840.1"/>
    </source>
</evidence>
<sequence length="122" mass="13613">MWELNSSNIGTSRGTLPTVLTWSSSNGAGSTECCSAALQPSSGDALHVQQQQQQQQQQRQQQQQQLQQQQQQQDTKTRMTTTTGNRGGHRYRNRHSHRYTATIAAKQPIATATYCGILKKII</sequence>
<protein>
    <submittedName>
        <fullName evidence="2">Uncharacterized protein</fullName>
    </submittedName>
</protein>
<proteinExistence type="predicted"/>
<feature type="compositionally biased region" description="Polar residues" evidence="1">
    <location>
        <begin position="1"/>
        <end position="42"/>
    </location>
</feature>
<evidence type="ECO:0000256" key="1">
    <source>
        <dbReference type="SAM" id="MobiDB-lite"/>
    </source>
</evidence>
<dbReference type="OrthoDB" id="7867454at2759"/>
<gene>
    <name evidence="2" type="primary">LOC108037714</name>
</gene>
<accession>A0A6P4DW32</accession>
<dbReference type="RefSeq" id="XP_016969840.1">
    <property type="nucleotide sequence ID" value="XM_017114351.1"/>
</dbReference>